<evidence type="ECO:0000256" key="3">
    <source>
        <dbReference type="RuleBase" id="RU362132"/>
    </source>
</evidence>
<feature type="domain" description="Thiamine pyrophosphate enzyme N-terminal TPP-binding" evidence="6">
    <location>
        <begin position="5"/>
        <end position="109"/>
    </location>
</feature>
<dbReference type="CDD" id="cd07035">
    <property type="entry name" value="TPP_PYR_POX_like"/>
    <property type="match status" value="1"/>
</dbReference>
<evidence type="ECO:0000259" key="4">
    <source>
        <dbReference type="Pfam" id="PF00205"/>
    </source>
</evidence>
<evidence type="ECO:0000256" key="1">
    <source>
        <dbReference type="ARBA" id="ARBA00007812"/>
    </source>
</evidence>
<dbReference type="InterPro" id="IPR012001">
    <property type="entry name" value="Thiamin_PyroP_enz_TPP-bd_dom"/>
</dbReference>
<keyword evidence="2 3" id="KW-0786">Thiamine pyrophosphate</keyword>
<dbReference type="InterPro" id="IPR029035">
    <property type="entry name" value="DHS-like_NAD/FAD-binding_dom"/>
</dbReference>
<dbReference type="GO" id="GO:0009097">
    <property type="term" value="P:isoleucine biosynthetic process"/>
    <property type="evidence" value="ECO:0007669"/>
    <property type="project" value="TreeGrafter"/>
</dbReference>
<dbReference type="GO" id="GO:0003984">
    <property type="term" value="F:acetolactate synthase activity"/>
    <property type="evidence" value="ECO:0007669"/>
    <property type="project" value="UniProtKB-EC"/>
</dbReference>
<dbReference type="SUPFAM" id="SSF52518">
    <property type="entry name" value="Thiamin diphosphate-binding fold (THDP-binding)"/>
    <property type="match status" value="2"/>
</dbReference>
<dbReference type="Gene3D" id="3.40.50.1220">
    <property type="entry name" value="TPP-binding domain"/>
    <property type="match status" value="1"/>
</dbReference>
<evidence type="ECO:0000259" key="5">
    <source>
        <dbReference type="Pfam" id="PF02775"/>
    </source>
</evidence>
<comment type="similarity">
    <text evidence="1 3">Belongs to the TPP enzyme family.</text>
</comment>
<protein>
    <submittedName>
        <fullName evidence="7">Acetolactate synthase isozyme 1 large subunit</fullName>
        <ecNumber evidence="7">2.2.1.6</ecNumber>
    </submittedName>
</protein>
<evidence type="ECO:0000313" key="7">
    <source>
        <dbReference type="EMBL" id="OIQ92738.1"/>
    </source>
</evidence>
<dbReference type="CDD" id="cd00568">
    <property type="entry name" value="TPP_enzymes"/>
    <property type="match status" value="1"/>
</dbReference>
<dbReference type="GO" id="GO:0000287">
    <property type="term" value="F:magnesium ion binding"/>
    <property type="evidence" value="ECO:0007669"/>
    <property type="project" value="InterPro"/>
</dbReference>
<gene>
    <name evidence="7" type="primary">ilvB_6</name>
    <name evidence="7" type="ORF">GALL_253410</name>
</gene>
<dbReference type="InterPro" id="IPR029061">
    <property type="entry name" value="THDP-binding"/>
</dbReference>
<dbReference type="InterPro" id="IPR012000">
    <property type="entry name" value="Thiamin_PyroP_enz_cen_dom"/>
</dbReference>
<dbReference type="Pfam" id="PF02776">
    <property type="entry name" value="TPP_enzyme_N"/>
    <property type="match status" value="1"/>
</dbReference>
<comment type="caution">
    <text evidence="7">The sequence shown here is derived from an EMBL/GenBank/DDBJ whole genome shotgun (WGS) entry which is preliminary data.</text>
</comment>
<dbReference type="PANTHER" id="PTHR18968:SF142">
    <property type="entry name" value="ACETOLACTATE SYNTHASE"/>
    <property type="match status" value="1"/>
</dbReference>
<dbReference type="EC" id="2.2.1.6" evidence="7"/>
<accession>A0A1J5RBN0</accession>
<proteinExistence type="inferred from homology"/>
<evidence type="ECO:0000259" key="6">
    <source>
        <dbReference type="Pfam" id="PF02776"/>
    </source>
</evidence>
<dbReference type="EMBL" id="MLJW01000224">
    <property type="protein sequence ID" value="OIQ92738.1"/>
    <property type="molecule type" value="Genomic_DNA"/>
</dbReference>
<organism evidence="7">
    <name type="scientific">mine drainage metagenome</name>
    <dbReference type="NCBI Taxonomy" id="410659"/>
    <lineage>
        <taxon>unclassified sequences</taxon>
        <taxon>metagenomes</taxon>
        <taxon>ecological metagenomes</taxon>
    </lineage>
</organism>
<dbReference type="GO" id="GO:0030976">
    <property type="term" value="F:thiamine pyrophosphate binding"/>
    <property type="evidence" value="ECO:0007669"/>
    <property type="project" value="InterPro"/>
</dbReference>
<dbReference type="InterPro" id="IPR045229">
    <property type="entry name" value="TPP_enz"/>
</dbReference>
<feature type="domain" description="Thiamine pyrophosphate enzyme central" evidence="4">
    <location>
        <begin position="202"/>
        <end position="338"/>
    </location>
</feature>
<dbReference type="Gene3D" id="3.40.50.970">
    <property type="match status" value="2"/>
</dbReference>
<reference evidence="7" key="1">
    <citation type="submission" date="2016-10" db="EMBL/GenBank/DDBJ databases">
        <title>Sequence of Gallionella enrichment culture.</title>
        <authorList>
            <person name="Poehlein A."/>
            <person name="Muehling M."/>
            <person name="Daniel R."/>
        </authorList>
    </citation>
    <scope>NUCLEOTIDE SEQUENCE</scope>
</reference>
<dbReference type="PANTHER" id="PTHR18968">
    <property type="entry name" value="THIAMINE PYROPHOSPHATE ENZYMES"/>
    <property type="match status" value="1"/>
</dbReference>
<dbReference type="Pfam" id="PF00205">
    <property type="entry name" value="TPP_enzyme_M"/>
    <property type="match status" value="1"/>
</dbReference>
<feature type="domain" description="Thiamine pyrophosphate enzyme TPP-binding" evidence="5">
    <location>
        <begin position="401"/>
        <end position="545"/>
    </location>
</feature>
<evidence type="ECO:0000256" key="2">
    <source>
        <dbReference type="ARBA" id="ARBA00023052"/>
    </source>
</evidence>
<dbReference type="GO" id="GO:0009099">
    <property type="term" value="P:L-valine biosynthetic process"/>
    <property type="evidence" value="ECO:0007669"/>
    <property type="project" value="TreeGrafter"/>
</dbReference>
<dbReference type="InterPro" id="IPR011766">
    <property type="entry name" value="TPP_enzyme_TPP-bd"/>
</dbReference>
<keyword evidence="7" id="KW-0808">Transferase</keyword>
<dbReference type="Pfam" id="PF02775">
    <property type="entry name" value="TPP_enzyme_C"/>
    <property type="match status" value="1"/>
</dbReference>
<dbReference type="SUPFAM" id="SSF52467">
    <property type="entry name" value="DHS-like NAD/FAD-binding domain"/>
    <property type="match status" value="1"/>
</dbReference>
<dbReference type="GO" id="GO:0005948">
    <property type="term" value="C:acetolactate synthase complex"/>
    <property type="evidence" value="ECO:0007669"/>
    <property type="project" value="TreeGrafter"/>
</dbReference>
<sequence length="600" mass="66653">MAKIKVSDYIANFLADAGLRDVFMITGGGAMHMNDSFGQHPGLRKTFFHHEQACAIAADGYYRINNQLPVVCVTSGPGGTNAITGVYGAYVDSIGMLVVSGQVKFETHVRSTEVPLRQLGDQELDIIPLVKPITKYAEMVTDPLSIRYHLERALYEARSGRPGPVWLDVPLNVQGATIETDDLAAFQPPAPAPYESDLETSIAQIFERLRSAKRPVVLVGTGVWLSGQHQNMLRLLDKLQIPVTTAWNSHDLVPDENPWYCGRPGTIGTRPGNFVVQNADFLLVLGSRLNIRMISYNWSAFARAAYKVIVDIDANELRKPTVKPDLPVHADLRDLIPAMLERDYQPQAEHGAWLDWCRERNRRYPAVLPEYWNSPAVNHYCFVDALFEQLQEGDVVVCANGSACVVTFQAAVLKKGQRLFHNSGCATMGWDLPASIGACRAGDFKRIICIAGDGSIQMNLQELQTVVGNKIPLKLFVLNNNGYLSVKQTQQNFFKGRYVGCDDSSGVTFPNFEKLLRAYDISYRSAHNHNEMREAIRATLEGDGVQACELFLDLQQGFAPKLASKQLPDGRIVSPPPEDMAPFLSREELAENMLIPIVEY</sequence>
<name>A0A1J5RBN0_9ZZZZ</name>
<dbReference type="AlphaFoldDB" id="A0A1J5RBN0"/>
<dbReference type="GO" id="GO:0050660">
    <property type="term" value="F:flavin adenine dinucleotide binding"/>
    <property type="evidence" value="ECO:0007669"/>
    <property type="project" value="TreeGrafter"/>
</dbReference>